<evidence type="ECO:0000256" key="2">
    <source>
        <dbReference type="ARBA" id="ARBA00023125"/>
    </source>
</evidence>
<dbReference type="GO" id="GO:0003700">
    <property type="term" value="F:DNA-binding transcription factor activity"/>
    <property type="evidence" value="ECO:0007669"/>
    <property type="project" value="InterPro"/>
</dbReference>
<evidence type="ECO:0000259" key="5">
    <source>
        <dbReference type="PROSITE" id="PS51063"/>
    </source>
</evidence>
<dbReference type="PANTHER" id="PTHR24567:SF75">
    <property type="entry name" value="FUMARATE AND NITRATE REDUCTION REGULATORY PROTEIN"/>
    <property type="match status" value="1"/>
</dbReference>
<dbReference type="AlphaFoldDB" id="A0A1D8KB36"/>
<feature type="domain" description="Cyclic nucleotide-binding" evidence="4">
    <location>
        <begin position="26"/>
        <end position="124"/>
    </location>
</feature>
<dbReference type="Gene3D" id="1.10.10.10">
    <property type="entry name" value="Winged helix-like DNA-binding domain superfamily/Winged helix DNA-binding domain"/>
    <property type="match status" value="1"/>
</dbReference>
<dbReference type="SUPFAM" id="SSF46785">
    <property type="entry name" value="Winged helix' DNA-binding domain"/>
    <property type="match status" value="1"/>
</dbReference>
<name>A0A1D8KB36_9GAMM</name>
<dbReference type="InterPro" id="IPR018490">
    <property type="entry name" value="cNMP-bd_dom_sf"/>
</dbReference>
<dbReference type="EMBL" id="CP017448">
    <property type="protein sequence ID" value="AOV18183.1"/>
    <property type="molecule type" value="Genomic_DNA"/>
</dbReference>
<sequence>MEPTSSFNIRTLSRACNECQLQDLCLPLGLSRGDIERLDKIVNRRRPLQRGATLFRQGEAFQALYAVRSGSIKTYSSTNGGEEQIHAFLLPGELLGLDAIGGGLHPESAVALETTSVCELPFDRLQSLAHEVDGLQRQLLRIMSRELNSDEQFMRLLANRSAEERLASFLLNLASRFELRGYSAQAFNLSMSRSDIGNYLGLAVETVSRLFTRFQQDGLIAVERKAIRLLERERLSELCNLGVPVAPPKHYQG</sequence>
<dbReference type="KEGG" id="aaeo:BJI67_14935"/>
<organism evidence="6 7">
    <name type="scientific">Acidihalobacter aeolianus</name>
    <dbReference type="NCBI Taxonomy" id="2792603"/>
    <lineage>
        <taxon>Bacteria</taxon>
        <taxon>Pseudomonadati</taxon>
        <taxon>Pseudomonadota</taxon>
        <taxon>Gammaproteobacteria</taxon>
        <taxon>Chromatiales</taxon>
        <taxon>Ectothiorhodospiraceae</taxon>
        <taxon>Acidihalobacter</taxon>
    </lineage>
</organism>
<dbReference type="InterPro" id="IPR050397">
    <property type="entry name" value="Env_Response_Regulators"/>
</dbReference>
<keyword evidence="3" id="KW-0804">Transcription</keyword>
<evidence type="ECO:0000256" key="1">
    <source>
        <dbReference type="ARBA" id="ARBA00023015"/>
    </source>
</evidence>
<dbReference type="Gene3D" id="2.60.120.10">
    <property type="entry name" value="Jelly Rolls"/>
    <property type="match status" value="1"/>
</dbReference>
<dbReference type="Pfam" id="PF00027">
    <property type="entry name" value="cNMP_binding"/>
    <property type="match status" value="1"/>
</dbReference>
<dbReference type="SUPFAM" id="SSF51206">
    <property type="entry name" value="cAMP-binding domain-like"/>
    <property type="match status" value="1"/>
</dbReference>
<keyword evidence="1" id="KW-0805">Transcription regulation</keyword>
<keyword evidence="2" id="KW-0238">DNA-binding</keyword>
<dbReference type="PROSITE" id="PS51063">
    <property type="entry name" value="HTH_CRP_2"/>
    <property type="match status" value="1"/>
</dbReference>
<dbReference type="InterPro" id="IPR000595">
    <property type="entry name" value="cNMP-bd_dom"/>
</dbReference>
<protein>
    <submittedName>
        <fullName evidence="6">Transcriptional regulator FNR</fullName>
    </submittedName>
</protein>
<dbReference type="CDD" id="cd00092">
    <property type="entry name" value="HTH_CRP"/>
    <property type="match status" value="1"/>
</dbReference>
<dbReference type="PROSITE" id="PS50042">
    <property type="entry name" value="CNMP_BINDING_3"/>
    <property type="match status" value="1"/>
</dbReference>
<dbReference type="GO" id="GO:0003677">
    <property type="term" value="F:DNA binding"/>
    <property type="evidence" value="ECO:0007669"/>
    <property type="project" value="UniProtKB-KW"/>
</dbReference>
<evidence type="ECO:0000259" key="4">
    <source>
        <dbReference type="PROSITE" id="PS50042"/>
    </source>
</evidence>
<dbReference type="Pfam" id="PF13545">
    <property type="entry name" value="HTH_Crp_2"/>
    <property type="match status" value="1"/>
</dbReference>
<dbReference type="RefSeq" id="WP_070073713.1">
    <property type="nucleotide sequence ID" value="NZ_CP017448.1"/>
</dbReference>
<dbReference type="FunFam" id="1.10.10.10:FF:000028">
    <property type="entry name" value="Fumarate/nitrate reduction transcriptional regulator Fnr"/>
    <property type="match status" value="1"/>
</dbReference>
<dbReference type="SMART" id="SM00419">
    <property type="entry name" value="HTH_CRP"/>
    <property type="match status" value="1"/>
</dbReference>
<dbReference type="PRINTS" id="PR00034">
    <property type="entry name" value="HTHCRP"/>
</dbReference>
<dbReference type="PROSITE" id="PS00042">
    <property type="entry name" value="HTH_CRP_1"/>
    <property type="match status" value="1"/>
</dbReference>
<dbReference type="PANTHER" id="PTHR24567">
    <property type="entry name" value="CRP FAMILY TRANSCRIPTIONAL REGULATORY PROTEIN"/>
    <property type="match status" value="1"/>
</dbReference>
<dbReference type="NCBIfam" id="NF008365">
    <property type="entry name" value="PRK11161.1"/>
    <property type="match status" value="1"/>
</dbReference>
<proteinExistence type="predicted"/>
<dbReference type="InterPro" id="IPR014710">
    <property type="entry name" value="RmlC-like_jellyroll"/>
</dbReference>
<dbReference type="InterPro" id="IPR036388">
    <property type="entry name" value="WH-like_DNA-bd_sf"/>
</dbReference>
<dbReference type="InterPro" id="IPR012318">
    <property type="entry name" value="HTH_CRP"/>
</dbReference>
<dbReference type="Proteomes" id="UP000095342">
    <property type="component" value="Chromosome"/>
</dbReference>
<dbReference type="CDD" id="cd00038">
    <property type="entry name" value="CAP_ED"/>
    <property type="match status" value="1"/>
</dbReference>
<reference evidence="6 7" key="1">
    <citation type="submission" date="2016-09" db="EMBL/GenBank/DDBJ databases">
        <title>Acidihalobacter prosperus V6 (DSM14174).</title>
        <authorList>
            <person name="Khaleque H.N."/>
            <person name="Ramsay J.P."/>
            <person name="Murphy R.J.T."/>
            <person name="Kaksonen A.H."/>
            <person name="Boxall N.J."/>
            <person name="Watkin E.L.J."/>
        </authorList>
    </citation>
    <scope>NUCLEOTIDE SEQUENCE [LARGE SCALE GENOMIC DNA]</scope>
    <source>
        <strain evidence="6 7">V6</strain>
    </source>
</reference>
<evidence type="ECO:0000313" key="7">
    <source>
        <dbReference type="Proteomes" id="UP000095342"/>
    </source>
</evidence>
<dbReference type="InterPro" id="IPR018335">
    <property type="entry name" value="Tscrpt_reg_HTH_Crp-type_CS"/>
</dbReference>
<feature type="domain" description="HTH crp-type" evidence="5">
    <location>
        <begin position="160"/>
        <end position="233"/>
    </location>
</feature>
<evidence type="ECO:0000313" key="6">
    <source>
        <dbReference type="EMBL" id="AOV18183.1"/>
    </source>
</evidence>
<gene>
    <name evidence="6" type="ORF">BJI67_14935</name>
</gene>
<accession>A0A1D8KB36</accession>
<dbReference type="SMART" id="SM00100">
    <property type="entry name" value="cNMP"/>
    <property type="match status" value="1"/>
</dbReference>
<evidence type="ECO:0000256" key="3">
    <source>
        <dbReference type="ARBA" id="ARBA00023163"/>
    </source>
</evidence>
<dbReference type="GO" id="GO:0005829">
    <property type="term" value="C:cytosol"/>
    <property type="evidence" value="ECO:0007669"/>
    <property type="project" value="TreeGrafter"/>
</dbReference>
<dbReference type="InterPro" id="IPR036390">
    <property type="entry name" value="WH_DNA-bd_sf"/>
</dbReference>
<keyword evidence="7" id="KW-1185">Reference proteome</keyword>